<sequence>MQAIPVAIAREIGVSMSSRTSFPPLIPLSSYTPLPIPTLYYATSRPFSPPSSLSLPPLLPSPTTGTTITTCCKLFETFIATNLASADRNFYSAMVSLLTACISDFEY</sequence>
<accession>A0A834JKF6</accession>
<reference evidence="1" key="1">
    <citation type="journal article" date="2020" name="G3 (Bethesda)">
        <title>High-Quality Assemblies for Three Invasive Social Wasps from the &lt;i&gt;Vespula&lt;/i&gt; Genus.</title>
        <authorList>
            <person name="Harrop T.W.R."/>
            <person name="Guhlin J."/>
            <person name="McLaughlin G.M."/>
            <person name="Permina E."/>
            <person name="Stockwell P."/>
            <person name="Gilligan J."/>
            <person name="Le Lec M.F."/>
            <person name="Gruber M.A.M."/>
            <person name="Quinn O."/>
            <person name="Lovegrove M."/>
            <person name="Duncan E.J."/>
            <person name="Remnant E.J."/>
            <person name="Van Eeckhoven J."/>
            <person name="Graham B."/>
            <person name="Knapp R.A."/>
            <person name="Langford K.W."/>
            <person name="Kronenberg Z."/>
            <person name="Press M.O."/>
            <person name="Eacker S.M."/>
            <person name="Wilson-Rankin E.E."/>
            <person name="Purcell J."/>
            <person name="Lester P.J."/>
            <person name="Dearden P.K."/>
        </authorList>
    </citation>
    <scope>NUCLEOTIDE SEQUENCE</scope>
    <source>
        <strain evidence="1">Marl-1</strain>
    </source>
</reference>
<gene>
    <name evidence="1" type="ORF">HZH66_009904</name>
</gene>
<dbReference type="EMBL" id="JACSEA010000011">
    <property type="protein sequence ID" value="KAF7388767.1"/>
    <property type="molecule type" value="Genomic_DNA"/>
</dbReference>
<proteinExistence type="predicted"/>
<keyword evidence="2" id="KW-1185">Reference proteome</keyword>
<protein>
    <submittedName>
        <fullName evidence="1">Uncharacterized protein</fullName>
    </submittedName>
</protein>
<evidence type="ECO:0000313" key="2">
    <source>
        <dbReference type="Proteomes" id="UP000614350"/>
    </source>
</evidence>
<name>A0A834JKF6_VESVU</name>
<evidence type="ECO:0000313" key="1">
    <source>
        <dbReference type="EMBL" id="KAF7388767.1"/>
    </source>
</evidence>
<dbReference type="AlphaFoldDB" id="A0A834JKF6"/>
<comment type="caution">
    <text evidence="1">The sequence shown here is derived from an EMBL/GenBank/DDBJ whole genome shotgun (WGS) entry which is preliminary data.</text>
</comment>
<dbReference type="Proteomes" id="UP000614350">
    <property type="component" value="Unassembled WGS sequence"/>
</dbReference>
<organism evidence="1 2">
    <name type="scientific">Vespula vulgaris</name>
    <name type="common">Yellow jacket</name>
    <name type="synonym">Wasp</name>
    <dbReference type="NCBI Taxonomy" id="7454"/>
    <lineage>
        <taxon>Eukaryota</taxon>
        <taxon>Metazoa</taxon>
        <taxon>Ecdysozoa</taxon>
        <taxon>Arthropoda</taxon>
        <taxon>Hexapoda</taxon>
        <taxon>Insecta</taxon>
        <taxon>Pterygota</taxon>
        <taxon>Neoptera</taxon>
        <taxon>Endopterygota</taxon>
        <taxon>Hymenoptera</taxon>
        <taxon>Apocrita</taxon>
        <taxon>Aculeata</taxon>
        <taxon>Vespoidea</taxon>
        <taxon>Vespidae</taxon>
        <taxon>Vespinae</taxon>
        <taxon>Vespula</taxon>
    </lineage>
</organism>